<feature type="domain" description="Squalene cyclase C-terminal" evidence="1">
    <location>
        <begin position="349"/>
        <end position="447"/>
    </location>
</feature>
<dbReference type="Pfam" id="PF13243">
    <property type="entry name" value="SQHop_cyclase_C"/>
    <property type="match status" value="1"/>
</dbReference>
<dbReference type="STRING" id="47871.GA0070608_3923"/>
<accession>A0A1C6VSH6</accession>
<dbReference type="AlphaFoldDB" id="A0A1C6VSH6"/>
<dbReference type="Proteomes" id="UP000199343">
    <property type="component" value="Unassembled WGS sequence"/>
</dbReference>
<evidence type="ECO:0000313" key="3">
    <source>
        <dbReference type="Proteomes" id="UP000199343"/>
    </source>
</evidence>
<keyword evidence="2" id="KW-0808">Transferase</keyword>
<dbReference type="PANTHER" id="PTHR31739:SF25">
    <property type="entry name" value="(E,E)-GERANYLLINALOOL SYNTHASE"/>
    <property type="match status" value="1"/>
</dbReference>
<gene>
    <name evidence="2" type="ORF">GA0070608_3923</name>
</gene>
<dbReference type="Gene3D" id="1.50.10.20">
    <property type="match status" value="1"/>
</dbReference>
<organism evidence="2 3">
    <name type="scientific">Micromonospora peucetia</name>
    <dbReference type="NCBI Taxonomy" id="47871"/>
    <lineage>
        <taxon>Bacteria</taxon>
        <taxon>Bacillati</taxon>
        <taxon>Actinomycetota</taxon>
        <taxon>Actinomycetes</taxon>
        <taxon>Micromonosporales</taxon>
        <taxon>Micromonosporaceae</taxon>
        <taxon>Micromonospora</taxon>
    </lineage>
</organism>
<name>A0A1C6VSH6_9ACTN</name>
<dbReference type="Gene3D" id="1.50.10.160">
    <property type="match status" value="1"/>
</dbReference>
<dbReference type="GO" id="GO:0010333">
    <property type="term" value="F:terpene synthase activity"/>
    <property type="evidence" value="ECO:0007669"/>
    <property type="project" value="InterPro"/>
</dbReference>
<dbReference type="GO" id="GO:0016102">
    <property type="term" value="P:diterpenoid biosynthetic process"/>
    <property type="evidence" value="ECO:0007669"/>
    <property type="project" value="TreeGrafter"/>
</dbReference>
<dbReference type="InterPro" id="IPR032696">
    <property type="entry name" value="SQ_cyclase_C"/>
</dbReference>
<dbReference type="SUPFAM" id="SSF48239">
    <property type="entry name" value="Terpenoid cyclases/Protein prenyltransferases"/>
    <property type="match status" value="1"/>
</dbReference>
<dbReference type="RefSeq" id="WP_245715838.1">
    <property type="nucleotide sequence ID" value="NZ_FMIC01000002.1"/>
</dbReference>
<reference evidence="2 3" key="1">
    <citation type="submission" date="2016-06" db="EMBL/GenBank/DDBJ databases">
        <authorList>
            <person name="Kjaerup R.B."/>
            <person name="Dalgaard T.S."/>
            <person name="Juul-Madsen H.R."/>
        </authorList>
    </citation>
    <scope>NUCLEOTIDE SEQUENCE [LARGE SCALE GENOMIC DNA]</scope>
    <source>
        <strain evidence="2 3">DSM 43363</strain>
    </source>
</reference>
<dbReference type="EMBL" id="FMIC01000002">
    <property type="protein sequence ID" value="SCL69147.1"/>
    <property type="molecule type" value="Genomic_DNA"/>
</dbReference>
<sequence>MTAAPVVVPDLGGAGLAVAGRELVAAMLDNPAGTVSPSVYETGRLVSDAPWLPGHAERLCHLLATQRADGGWGAPGGYGLVPTLSAVEALLSALRTPGRAGPPQAHRVSAAVDRGVATLRDRLLVAAEPVPDMPGVDLIVPALIDRIDALLVEGAPSPEWHGPALPMPPGMTRHRAEAVGRLLASGGPVPEKLWHAFEVLDRRARTHPRARPVSGAVGASPAATAAWLGDPARPGVDRAVLGYLTEAVASGGGPVPCTTPIAVFERAWVLGSLARVGVAAGVPVELTAGLAAALGPTGAATSPGLPTDADTTAVTLFALARLGRPVAPDSLLAYDTGTHFCTWQGEDGASVTTNAHVLEALGWHARRSPGRPHADVARRVAGWLVDGQLADGSWTDRWHASPYYATASVTASLAEYAPGGTGGRLDRAVDWVRDTQRADGSWGLWAGTPEETAYALQVLLGTGRPPRPGLDGVVRRALAYLDEHRDEGTGDGVPLWHDKDLYHPVLIVRAAVLAARHLTQLSGHPGR</sequence>
<dbReference type="GO" id="GO:0016740">
    <property type="term" value="F:transferase activity"/>
    <property type="evidence" value="ECO:0007669"/>
    <property type="project" value="UniProtKB-KW"/>
</dbReference>
<dbReference type="GO" id="GO:0000287">
    <property type="term" value="F:magnesium ion binding"/>
    <property type="evidence" value="ECO:0007669"/>
    <property type="project" value="TreeGrafter"/>
</dbReference>
<proteinExistence type="predicted"/>
<protein>
    <submittedName>
        <fullName evidence="2">Prenyltransferase and squalene oxidase repeat-containing protein</fullName>
    </submittedName>
</protein>
<evidence type="ECO:0000313" key="2">
    <source>
        <dbReference type="EMBL" id="SCL69147.1"/>
    </source>
</evidence>
<dbReference type="InterPro" id="IPR008930">
    <property type="entry name" value="Terpenoid_cyclase/PrenylTrfase"/>
</dbReference>
<dbReference type="InterPro" id="IPR050148">
    <property type="entry name" value="Terpene_synthase-like"/>
</dbReference>
<dbReference type="PANTHER" id="PTHR31739">
    <property type="entry name" value="ENT-COPALYL DIPHOSPHATE SYNTHASE, CHLOROPLASTIC"/>
    <property type="match status" value="1"/>
</dbReference>
<evidence type="ECO:0000259" key="1">
    <source>
        <dbReference type="Pfam" id="PF13243"/>
    </source>
</evidence>